<dbReference type="GO" id="GO:0005634">
    <property type="term" value="C:nucleus"/>
    <property type="evidence" value="ECO:0007669"/>
    <property type="project" value="TreeGrafter"/>
</dbReference>
<evidence type="ECO:0000256" key="5">
    <source>
        <dbReference type="ARBA" id="ARBA00022679"/>
    </source>
</evidence>
<dbReference type="GO" id="GO:0004798">
    <property type="term" value="F:dTMP kinase activity"/>
    <property type="evidence" value="ECO:0007669"/>
    <property type="project" value="UniProtKB-EC"/>
</dbReference>
<keyword evidence="9" id="KW-0067">ATP-binding</keyword>
<dbReference type="EC" id="2.7.4.9" evidence="3"/>
<feature type="domain" description="Thymidylate kinase-like" evidence="10">
    <location>
        <begin position="22"/>
        <end position="205"/>
    </location>
</feature>
<comment type="similarity">
    <text evidence="2">Belongs to the thymidylate kinase family.</text>
</comment>
<evidence type="ECO:0000313" key="11">
    <source>
        <dbReference type="EMBL" id="WEW56114.1"/>
    </source>
</evidence>
<organism evidence="11 12">
    <name type="scientific">Emydomyces testavorans</name>
    <dbReference type="NCBI Taxonomy" id="2070801"/>
    <lineage>
        <taxon>Eukaryota</taxon>
        <taxon>Fungi</taxon>
        <taxon>Dikarya</taxon>
        <taxon>Ascomycota</taxon>
        <taxon>Pezizomycotina</taxon>
        <taxon>Eurotiomycetes</taxon>
        <taxon>Eurotiomycetidae</taxon>
        <taxon>Onygenales</taxon>
        <taxon>Nannizziopsiaceae</taxon>
        <taxon>Emydomyces</taxon>
    </lineage>
</organism>
<gene>
    <name evidence="11" type="primary">CDC8</name>
    <name evidence="11" type="ORF">PRK78_001549</name>
</gene>
<dbReference type="InterPro" id="IPR027417">
    <property type="entry name" value="P-loop_NTPase"/>
</dbReference>
<evidence type="ECO:0000256" key="6">
    <source>
        <dbReference type="ARBA" id="ARBA00022727"/>
    </source>
</evidence>
<proteinExistence type="inferred from homology"/>
<keyword evidence="8 11" id="KW-0418">Kinase</keyword>
<evidence type="ECO:0000256" key="2">
    <source>
        <dbReference type="ARBA" id="ARBA00009776"/>
    </source>
</evidence>
<keyword evidence="6" id="KW-0545">Nucleotide biosynthesis</keyword>
<dbReference type="InterPro" id="IPR018095">
    <property type="entry name" value="Thymidylate_kin_CS"/>
</dbReference>
<dbReference type="CDD" id="cd01672">
    <property type="entry name" value="TMPK"/>
    <property type="match status" value="1"/>
</dbReference>
<dbReference type="Pfam" id="PF02223">
    <property type="entry name" value="Thymidylate_kin"/>
    <property type="match status" value="1"/>
</dbReference>
<comment type="pathway">
    <text evidence="1">Pyrimidine metabolism; dTTP biosynthesis.</text>
</comment>
<protein>
    <recommendedName>
        <fullName evidence="4">Thymidylate kinase</fullName>
        <ecNumber evidence="3">2.7.4.9</ecNumber>
    </recommendedName>
</protein>
<evidence type="ECO:0000256" key="1">
    <source>
        <dbReference type="ARBA" id="ARBA00004992"/>
    </source>
</evidence>
<keyword evidence="12" id="KW-1185">Reference proteome</keyword>
<evidence type="ECO:0000259" key="10">
    <source>
        <dbReference type="Pfam" id="PF02223"/>
    </source>
</evidence>
<sequence>MGSDVLGASIKAQMNRGVLIVVEGLDRAGKSTQCTILTTTLQELGYKAKSIRFPNRATSIGKIIDGYLRGETQLDDHAVHLLFSANRWELASQIRDDISNGICVVIDRYSYSGAVYSAAKSNEDLSLDWAWQAEKGLPRPDIWFFLNISPKEAEKRGGYGQERYENVALQLRVGELFKSLQPLKNNEEMRIIDADRSQEEVAQDISSHVFATIDSTLGPLRKLGPLSFEPQTGSD</sequence>
<dbReference type="PANTHER" id="PTHR10344">
    <property type="entry name" value="THYMIDYLATE KINASE"/>
    <property type="match status" value="1"/>
</dbReference>
<name>A0AAF0IIS6_9EURO</name>
<dbReference type="GO" id="GO:0005829">
    <property type="term" value="C:cytosol"/>
    <property type="evidence" value="ECO:0007669"/>
    <property type="project" value="TreeGrafter"/>
</dbReference>
<keyword evidence="7" id="KW-0547">Nucleotide-binding</keyword>
<dbReference type="Proteomes" id="UP001219355">
    <property type="component" value="Chromosome 1"/>
</dbReference>
<dbReference type="InterPro" id="IPR039430">
    <property type="entry name" value="Thymidylate_kin-like_dom"/>
</dbReference>
<dbReference type="Gene3D" id="3.40.50.300">
    <property type="entry name" value="P-loop containing nucleotide triphosphate hydrolases"/>
    <property type="match status" value="1"/>
</dbReference>
<dbReference type="PROSITE" id="PS01331">
    <property type="entry name" value="THYMIDYLATE_KINASE"/>
    <property type="match status" value="1"/>
</dbReference>
<dbReference type="GO" id="GO:0005524">
    <property type="term" value="F:ATP binding"/>
    <property type="evidence" value="ECO:0007669"/>
    <property type="project" value="UniProtKB-KW"/>
</dbReference>
<evidence type="ECO:0000256" key="3">
    <source>
        <dbReference type="ARBA" id="ARBA00012980"/>
    </source>
</evidence>
<dbReference type="GO" id="GO:0006233">
    <property type="term" value="P:dTDP biosynthetic process"/>
    <property type="evidence" value="ECO:0007669"/>
    <property type="project" value="InterPro"/>
</dbReference>
<evidence type="ECO:0000256" key="7">
    <source>
        <dbReference type="ARBA" id="ARBA00022741"/>
    </source>
</evidence>
<evidence type="ECO:0000313" key="12">
    <source>
        <dbReference type="Proteomes" id="UP001219355"/>
    </source>
</evidence>
<dbReference type="EMBL" id="CP120627">
    <property type="protein sequence ID" value="WEW56114.1"/>
    <property type="molecule type" value="Genomic_DNA"/>
</dbReference>
<keyword evidence="5 11" id="KW-0808">Transferase</keyword>
<reference evidence="11" key="1">
    <citation type="submission" date="2023-03" db="EMBL/GenBank/DDBJ databases">
        <title>Emydomyces testavorans Genome Sequence.</title>
        <authorList>
            <person name="Hoyer L."/>
        </authorList>
    </citation>
    <scope>NUCLEOTIDE SEQUENCE</scope>
    <source>
        <strain evidence="11">16-2883</strain>
    </source>
</reference>
<dbReference type="GO" id="GO:0006227">
    <property type="term" value="P:dUDP biosynthetic process"/>
    <property type="evidence" value="ECO:0007669"/>
    <property type="project" value="TreeGrafter"/>
</dbReference>
<dbReference type="SUPFAM" id="SSF52540">
    <property type="entry name" value="P-loop containing nucleoside triphosphate hydrolases"/>
    <property type="match status" value="1"/>
</dbReference>
<evidence type="ECO:0000256" key="8">
    <source>
        <dbReference type="ARBA" id="ARBA00022777"/>
    </source>
</evidence>
<dbReference type="GO" id="GO:0004550">
    <property type="term" value="F:nucleoside diphosphate kinase activity"/>
    <property type="evidence" value="ECO:0007669"/>
    <property type="project" value="TreeGrafter"/>
</dbReference>
<dbReference type="NCBIfam" id="TIGR00041">
    <property type="entry name" value="DTMP_kinase"/>
    <property type="match status" value="1"/>
</dbReference>
<evidence type="ECO:0000256" key="9">
    <source>
        <dbReference type="ARBA" id="ARBA00022840"/>
    </source>
</evidence>
<dbReference type="GO" id="GO:0006235">
    <property type="term" value="P:dTTP biosynthetic process"/>
    <property type="evidence" value="ECO:0007669"/>
    <property type="project" value="TreeGrafter"/>
</dbReference>
<dbReference type="AlphaFoldDB" id="A0AAF0IIS6"/>
<dbReference type="FunFam" id="3.40.50.300:FF:000679">
    <property type="entry name" value="Thymidylate kinase"/>
    <property type="match status" value="1"/>
</dbReference>
<dbReference type="InterPro" id="IPR018094">
    <property type="entry name" value="Thymidylate_kinase"/>
</dbReference>
<dbReference type="HAMAP" id="MF_00165">
    <property type="entry name" value="Thymidylate_kinase"/>
    <property type="match status" value="1"/>
</dbReference>
<dbReference type="PANTHER" id="PTHR10344:SF1">
    <property type="entry name" value="THYMIDYLATE KINASE"/>
    <property type="match status" value="1"/>
</dbReference>
<evidence type="ECO:0000256" key="4">
    <source>
        <dbReference type="ARBA" id="ARBA00017144"/>
    </source>
</evidence>
<accession>A0AAF0IIS6</accession>